<dbReference type="CDD" id="cd07958">
    <property type="entry name" value="Anticodon_Ia_Leu_BEm"/>
    <property type="match status" value="1"/>
</dbReference>
<evidence type="ECO:0000256" key="5">
    <source>
        <dbReference type="ARBA" id="ARBA00022917"/>
    </source>
</evidence>
<dbReference type="GO" id="GO:0004823">
    <property type="term" value="F:leucine-tRNA ligase activity"/>
    <property type="evidence" value="ECO:0007669"/>
    <property type="project" value="UniProtKB-UniRule"/>
</dbReference>
<dbReference type="PANTHER" id="PTHR43740:SF2">
    <property type="entry name" value="LEUCINE--TRNA LIGASE, MITOCHONDRIAL"/>
    <property type="match status" value="1"/>
</dbReference>
<keyword evidence="8" id="KW-0963">Cytoplasm</keyword>
<evidence type="ECO:0000256" key="9">
    <source>
        <dbReference type="RuleBase" id="RU363039"/>
    </source>
</evidence>
<evidence type="ECO:0000313" key="14">
    <source>
        <dbReference type="EMBL" id="CRZ34759.1"/>
    </source>
</evidence>
<dbReference type="Pfam" id="PF00133">
    <property type="entry name" value="tRNA-synt_1"/>
    <property type="match status" value="1"/>
</dbReference>
<evidence type="ECO:0000259" key="11">
    <source>
        <dbReference type="Pfam" id="PF08264"/>
    </source>
</evidence>
<dbReference type="SUPFAM" id="SSF52374">
    <property type="entry name" value="Nucleotidylyl transferase"/>
    <property type="match status" value="1"/>
</dbReference>
<dbReference type="CDD" id="cd00812">
    <property type="entry name" value="LeuRS_core"/>
    <property type="match status" value="1"/>
</dbReference>
<dbReference type="Pfam" id="PF08264">
    <property type="entry name" value="Anticodon_1"/>
    <property type="match status" value="1"/>
</dbReference>
<dbReference type="GO" id="GO:0002161">
    <property type="term" value="F:aminoacyl-tRNA deacylase activity"/>
    <property type="evidence" value="ECO:0007669"/>
    <property type="project" value="InterPro"/>
</dbReference>
<dbReference type="NCBIfam" id="TIGR00396">
    <property type="entry name" value="leuS_bact"/>
    <property type="match status" value="1"/>
</dbReference>
<evidence type="ECO:0000256" key="2">
    <source>
        <dbReference type="ARBA" id="ARBA00022598"/>
    </source>
</evidence>
<comment type="catalytic activity">
    <reaction evidence="7 8">
        <text>tRNA(Leu) + L-leucine + ATP = L-leucyl-tRNA(Leu) + AMP + diphosphate</text>
        <dbReference type="Rhea" id="RHEA:11688"/>
        <dbReference type="Rhea" id="RHEA-COMP:9613"/>
        <dbReference type="Rhea" id="RHEA-COMP:9622"/>
        <dbReference type="ChEBI" id="CHEBI:30616"/>
        <dbReference type="ChEBI" id="CHEBI:33019"/>
        <dbReference type="ChEBI" id="CHEBI:57427"/>
        <dbReference type="ChEBI" id="CHEBI:78442"/>
        <dbReference type="ChEBI" id="CHEBI:78494"/>
        <dbReference type="ChEBI" id="CHEBI:456215"/>
        <dbReference type="EC" id="6.1.1.4"/>
    </reaction>
</comment>
<dbReference type="EMBL" id="CVTD020000016">
    <property type="protein sequence ID" value="CRZ34759.1"/>
    <property type="molecule type" value="Genomic_DNA"/>
</dbReference>
<feature type="short sequence motif" description="'KMSKS' region" evidence="8">
    <location>
        <begin position="578"/>
        <end position="582"/>
    </location>
</feature>
<dbReference type="InterPro" id="IPR025709">
    <property type="entry name" value="Leu_tRNA-synth_edit"/>
</dbReference>
<proteinExistence type="inferred from homology"/>
<dbReference type="Gene3D" id="1.10.730.10">
    <property type="entry name" value="Isoleucyl-tRNA Synthetase, Domain 1"/>
    <property type="match status" value="1"/>
</dbReference>
<evidence type="ECO:0000256" key="7">
    <source>
        <dbReference type="ARBA" id="ARBA00047469"/>
    </source>
</evidence>
<keyword evidence="2 8" id="KW-0436">Ligase</keyword>
<dbReference type="SUPFAM" id="SSF50677">
    <property type="entry name" value="ValRS/IleRS/LeuRS editing domain"/>
    <property type="match status" value="1"/>
</dbReference>
<dbReference type="FunFam" id="3.40.50.620:FF:000077">
    <property type="entry name" value="Leucine--tRNA ligase"/>
    <property type="match status" value="1"/>
</dbReference>
<feature type="domain" description="Methionyl/Leucyl tRNA synthetase" evidence="12">
    <location>
        <begin position="39"/>
        <end position="180"/>
    </location>
</feature>
<dbReference type="PRINTS" id="PR00985">
    <property type="entry name" value="TRNASYNTHLEU"/>
</dbReference>
<sequence>MPTPYNHKEIEKKWRKYWQENPVNVNDGKKPKYYCLDMFPYPSGSGLHVGHWRGYVISDVWSRYKLLNGYYIIHPMGWDAFGLPAENYAIKMGVHPRVSTAENIATFKKQLEDISAIYDWDMEVNTTDPEFYKWTQWIFVKMFKAGLAYQKEMPINWCPSCKTGLANEEVVNGECERCGTPVTKKNLKQWMLRITKYADRLLEDLNKLDWPEKVKKMQTDWIGKSYGAEVDFEVQGSDKTIKIYTTRPDTLYGATFMVLAPEHAMVSELTKPEQKEAVEEYIQKALMKSSVDRMQDKEKTGVFTGSYAINPLTKKPIPIWISDYVLADYGTGAIMCVPAHDERDFDFAKKFGIPIIQVISKDGKEVPELNEAYTEPGIMINSGEWNGMDSETAKKEIPDLLEKMGIGKKTVNYKLRDWVFSRQRYWGEPIPIVHCEDCGPVPVPEEELPLLLPDVEKYEPTGTGESPLANIHEWVNTTCPQCGKPAKRETNTMPQWAGSSWYFLRYVDNKNDKELVSKEKAQKYLPVDMYIGGVEHAVLHLLYSRFYTKFLKDIGVVDFDEPFIRLFNQGMIVKNGAKMSKSKGNVVSPDDLVRDYGRDSLRLYELFVGPPELDSEWDDRGIDGVYRFLNRFYNLVMDNKDKTVEPTQEMIKLRHRFVHDITTRLENFSLNTVVSGFMEYNNKMIDLVKKAGGIDRDTLETAIILLAPFAPHISEELWAQMGHDTSVFKNTWPTYDEEMLKDSEIEIAVQINGKTRGTVMIPADASKETAINKAKEVLAGKISGTIIKEIYVPGKIVNIVVK</sequence>
<dbReference type="InterPro" id="IPR002302">
    <property type="entry name" value="Leu-tRNA-ligase"/>
</dbReference>
<comment type="caution">
    <text evidence="8">Lacks conserved residue(s) required for the propagation of feature annotation.</text>
</comment>
<dbReference type="GO" id="GO:0005829">
    <property type="term" value="C:cytosol"/>
    <property type="evidence" value="ECO:0007669"/>
    <property type="project" value="TreeGrafter"/>
</dbReference>
<dbReference type="SUPFAM" id="SSF47323">
    <property type="entry name" value="Anticodon-binding domain of a subclass of class I aminoacyl-tRNA synthetases"/>
    <property type="match status" value="1"/>
</dbReference>
<feature type="domain" description="Methionyl/Valyl/Leucyl/Isoleucyl-tRNA synthetase anticodon-binding" evidence="11">
    <location>
        <begin position="649"/>
        <end position="769"/>
    </location>
</feature>
<dbReference type="FunFam" id="3.40.50.620:FF:000056">
    <property type="entry name" value="Leucine--tRNA ligase"/>
    <property type="match status" value="1"/>
</dbReference>
<accession>A0A0H5SH12</accession>
<gene>
    <name evidence="8 14" type="primary">leuS</name>
    <name evidence="14" type="ORF">HHT355_1558</name>
</gene>
<evidence type="ECO:0000256" key="3">
    <source>
        <dbReference type="ARBA" id="ARBA00022741"/>
    </source>
</evidence>
<dbReference type="FunFam" id="1.10.730.10:FF:000002">
    <property type="entry name" value="Leucine--tRNA ligase"/>
    <property type="match status" value="1"/>
</dbReference>
<evidence type="ECO:0000259" key="12">
    <source>
        <dbReference type="Pfam" id="PF09334"/>
    </source>
</evidence>
<evidence type="ECO:0000256" key="8">
    <source>
        <dbReference type="HAMAP-Rule" id="MF_00049"/>
    </source>
</evidence>
<feature type="domain" description="Aminoacyl-tRNA synthetase class Ia" evidence="10">
    <location>
        <begin position="415"/>
        <end position="604"/>
    </location>
</feature>
<dbReference type="InterPro" id="IPR015413">
    <property type="entry name" value="Methionyl/Leucyl_tRNA_Synth"/>
</dbReference>
<dbReference type="GO" id="GO:0006429">
    <property type="term" value="P:leucyl-tRNA aminoacylation"/>
    <property type="evidence" value="ECO:0007669"/>
    <property type="project" value="UniProtKB-UniRule"/>
</dbReference>
<reference evidence="14 15" key="1">
    <citation type="submission" date="2015-06" db="EMBL/GenBank/DDBJ databases">
        <authorList>
            <person name="Wibberg Daniel"/>
        </authorList>
    </citation>
    <scope>NUCLEOTIDE SEQUENCE [LARGE SCALE GENOMIC DNA]</scope>
    <source>
        <strain evidence="14 15">T3/55T</strain>
    </source>
</reference>
<name>A0A0H5SH12_HERHM</name>
<dbReference type="GO" id="GO:0005524">
    <property type="term" value="F:ATP binding"/>
    <property type="evidence" value="ECO:0007669"/>
    <property type="project" value="UniProtKB-UniRule"/>
</dbReference>
<keyword evidence="4 8" id="KW-0067">ATP-binding</keyword>
<dbReference type="EC" id="6.1.1.4" evidence="8"/>
<keyword evidence="5 8" id="KW-0648">Protein biosynthesis</keyword>
<feature type="binding site" evidence="8">
    <location>
        <position position="581"/>
    </location>
    <ligand>
        <name>ATP</name>
        <dbReference type="ChEBI" id="CHEBI:30616"/>
    </ligand>
</feature>
<evidence type="ECO:0000256" key="1">
    <source>
        <dbReference type="ARBA" id="ARBA00005594"/>
    </source>
</evidence>
<keyword evidence="6 8" id="KW-0030">Aminoacyl-tRNA synthetase</keyword>
<dbReference type="InterPro" id="IPR002300">
    <property type="entry name" value="aa-tRNA-synth_Ia"/>
</dbReference>
<dbReference type="InterPro" id="IPR009080">
    <property type="entry name" value="tRNAsynth_Ia_anticodon-bd"/>
</dbReference>
<dbReference type="InterPro" id="IPR013155">
    <property type="entry name" value="M/V/L/I-tRNA-synth_anticd-bd"/>
</dbReference>
<dbReference type="AlphaFoldDB" id="A0A0H5SH12"/>
<dbReference type="InterPro" id="IPR014729">
    <property type="entry name" value="Rossmann-like_a/b/a_fold"/>
</dbReference>
<dbReference type="Gene3D" id="3.40.50.620">
    <property type="entry name" value="HUPs"/>
    <property type="match status" value="2"/>
</dbReference>
<feature type="domain" description="Leucyl-tRNA synthetase editing" evidence="13">
    <location>
        <begin position="220"/>
        <end position="400"/>
    </location>
</feature>
<dbReference type="Gene3D" id="3.10.20.590">
    <property type="match status" value="1"/>
</dbReference>
<dbReference type="OrthoDB" id="9810365at2"/>
<evidence type="ECO:0000313" key="15">
    <source>
        <dbReference type="Proteomes" id="UP000236497"/>
    </source>
</evidence>
<evidence type="ECO:0000256" key="6">
    <source>
        <dbReference type="ARBA" id="ARBA00023146"/>
    </source>
</evidence>
<keyword evidence="3 8" id="KW-0547">Nucleotide-binding</keyword>
<dbReference type="Proteomes" id="UP000236497">
    <property type="component" value="Unassembled WGS sequence"/>
</dbReference>
<comment type="subcellular location">
    <subcellularLocation>
        <location evidence="8">Cytoplasm</location>
    </subcellularLocation>
</comment>
<evidence type="ECO:0000259" key="13">
    <source>
        <dbReference type="Pfam" id="PF13603"/>
    </source>
</evidence>
<dbReference type="InterPro" id="IPR009008">
    <property type="entry name" value="Val/Leu/Ile-tRNA-synth_edit"/>
</dbReference>
<dbReference type="Pfam" id="PF13603">
    <property type="entry name" value="tRNA-synt_1_2"/>
    <property type="match status" value="1"/>
</dbReference>
<protein>
    <recommendedName>
        <fullName evidence="8">Leucine--tRNA ligase</fullName>
        <ecNumber evidence="8">6.1.1.4</ecNumber>
    </recommendedName>
    <alternativeName>
        <fullName evidence="8">Leucyl-tRNA synthetase</fullName>
        <shortName evidence="8">LeuRS</shortName>
    </alternativeName>
</protein>
<evidence type="ECO:0000259" key="10">
    <source>
        <dbReference type="Pfam" id="PF00133"/>
    </source>
</evidence>
<dbReference type="RefSeq" id="WP_103202864.1">
    <property type="nucleotide sequence ID" value="NZ_CVTD020000016.1"/>
</dbReference>
<organism evidence="14 15">
    <name type="scientific">Herbinix hemicellulosilytica</name>
    <dbReference type="NCBI Taxonomy" id="1564487"/>
    <lineage>
        <taxon>Bacteria</taxon>
        <taxon>Bacillati</taxon>
        <taxon>Bacillota</taxon>
        <taxon>Clostridia</taxon>
        <taxon>Lachnospirales</taxon>
        <taxon>Lachnospiraceae</taxon>
        <taxon>Herbinix</taxon>
    </lineage>
</organism>
<comment type="similarity">
    <text evidence="1 8 9">Belongs to the class-I aminoacyl-tRNA synthetase family.</text>
</comment>
<evidence type="ECO:0000256" key="4">
    <source>
        <dbReference type="ARBA" id="ARBA00022840"/>
    </source>
</evidence>
<keyword evidence="15" id="KW-1185">Reference proteome</keyword>
<dbReference type="HAMAP" id="MF_00049_B">
    <property type="entry name" value="Leu_tRNA_synth_B"/>
    <property type="match status" value="1"/>
</dbReference>
<dbReference type="PANTHER" id="PTHR43740">
    <property type="entry name" value="LEUCYL-TRNA SYNTHETASE"/>
    <property type="match status" value="1"/>
</dbReference>
<dbReference type="Pfam" id="PF09334">
    <property type="entry name" value="tRNA-synt_1g"/>
    <property type="match status" value="1"/>
</dbReference>